<reference evidence="2 3" key="1">
    <citation type="submission" date="2019-08" db="EMBL/GenBank/DDBJ databases">
        <title>Luteimonas viscosus sp. nov., isolated from soil of a sunflower field.</title>
        <authorList>
            <person name="Jianli Z."/>
            <person name="Ying Z."/>
        </authorList>
    </citation>
    <scope>NUCLEOTIDE SEQUENCE [LARGE SCALE GENOMIC DNA]</scope>
    <source>
        <strain evidence="2 3">XBU10</strain>
    </source>
</reference>
<dbReference type="Proteomes" id="UP000324973">
    <property type="component" value="Unassembled WGS sequence"/>
</dbReference>
<dbReference type="NCBIfam" id="TIGR02999">
    <property type="entry name" value="Sig-70_X6"/>
    <property type="match status" value="1"/>
</dbReference>
<dbReference type="EMBL" id="VTFT01000001">
    <property type="protein sequence ID" value="TYT26044.1"/>
    <property type="molecule type" value="Genomic_DNA"/>
</dbReference>
<evidence type="ECO:0000259" key="1">
    <source>
        <dbReference type="Pfam" id="PF07638"/>
    </source>
</evidence>
<accession>A0A5D4XPJ6</accession>
<dbReference type="AlphaFoldDB" id="A0A5D4XPJ6"/>
<evidence type="ECO:0000313" key="3">
    <source>
        <dbReference type="Proteomes" id="UP000324973"/>
    </source>
</evidence>
<protein>
    <submittedName>
        <fullName evidence="2">RNA polymerase subunit sigma</fullName>
    </submittedName>
</protein>
<dbReference type="InterPro" id="IPR053812">
    <property type="entry name" value="HTH_Sigma70_ECF-like"/>
</dbReference>
<keyword evidence="3" id="KW-1185">Reference proteome</keyword>
<dbReference type="InterPro" id="IPR036388">
    <property type="entry name" value="WH-like_DNA-bd_sf"/>
</dbReference>
<sequence length="212" mass="23073">MPDAIRGAQAVGCGRTILRAAGGSQDVGEGDEDITLLLQRARQGDAAGTARAYALLYDELHKVARSLLHGGQGTLTPTVLVNETYLRLCGGDAVLPLESRKHFFATAAQAMRWIVVDHARRAQAQRHGAGLVRIELDENLPDGMKPDDLLALDAALDALERIDPARRELVELRFFAGLGYEDIVPLLGRSERTLKREWAATRAALQTLMDSP</sequence>
<gene>
    <name evidence="2" type="ORF">FZO89_07125</name>
</gene>
<dbReference type="Gene3D" id="1.10.10.10">
    <property type="entry name" value="Winged helix-like DNA-binding domain superfamily/Winged helix DNA-binding domain"/>
    <property type="match status" value="1"/>
</dbReference>
<organism evidence="2 3">
    <name type="scientific">Luteimonas viscosa</name>
    <dbReference type="NCBI Taxonomy" id="1132694"/>
    <lineage>
        <taxon>Bacteria</taxon>
        <taxon>Pseudomonadati</taxon>
        <taxon>Pseudomonadota</taxon>
        <taxon>Gammaproteobacteria</taxon>
        <taxon>Lysobacterales</taxon>
        <taxon>Lysobacteraceae</taxon>
        <taxon>Luteimonas</taxon>
    </lineage>
</organism>
<dbReference type="InterPro" id="IPR013324">
    <property type="entry name" value="RNA_pol_sigma_r3/r4-like"/>
</dbReference>
<name>A0A5D4XPJ6_9GAMM</name>
<dbReference type="OrthoDB" id="128473at2"/>
<feature type="domain" description="RNA polymerase sigma-70 ECF-like HTH" evidence="1">
    <location>
        <begin position="32"/>
        <end position="208"/>
    </location>
</feature>
<dbReference type="InterPro" id="IPR011517">
    <property type="entry name" value="RNA_pol_sigma70_ECF-like"/>
</dbReference>
<evidence type="ECO:0000313" key="2">
    <source>
        <dbReference type="EMBL" id="TYT26044.1"/>
    </source>
</evidence>
<dbReference type="SUPFAM" id="SSF88659">
    <property type="entry name" value="Sigma3 and sigma4 domains of RNA polymerase sigma factors"/>
    <property type="match status" value="1"/>
</dbReference>
<comment type="caution">
    <text evidence="2">The sequence shown here is derived from an EMBL/GenBank/DDBJ whole genome shotgun (WGS) entry which is preliminary data.</text>
</comment>
<proteinExistence type="predicted"/>
<dbReference type="Pfam" id="PF07638">
    <property type="entry name" value="Sigma70_ECF"/>
    <property type="match status" value="1"/>
</dbReference>